<evidence type="ECO:0000256" key="1">
    <source>
        <dbReference type="ARBA" id="ARBA00023002"/>
    </source>
</evidence>
<dbReference type="GO" id="GO:0005829">
    <property type="term" value="C:cytosol"/>
    <property type="evidence" value="ECO:0007669"/>
    <property type="project" value="TreeGrafter"/>
</dbReference>
<dbReference type="InterPro" id="IPR019920">
    <property type="entry name" value="F420-binding_dom_put"/>
</dbReference>
<evidence type="ECO:0000259" key="2">
    <source>
        <dbReference type="Pfam" id="PF01243"/>
    </source>
</evidence>
<dbReference type="PANTHER" id="PTHR35176:SF1">
    <property type="entry name" value="F420H(2)-DEPENDENT BILIVERDIN REDUCTASE"/>
    <property type="match status" value="1"/>
</dbReference>
<proteinExistence type="predicted"/>
<dbReference type="STRING" id="1385519.N801_17405"/>
<dbReference type="GO" id="GO:0070967">
    <property type="term" value="F:coenzyme F420 binding"/>
    <property type="evidence" value="ECO:0007669"/>
    <property type="project" value="TreeGrafter"/>
</dbReference>
<dbReference type="Pfam" id="PF01243">
    <property type="entry name" value="PNPOx_N"/>
    <property type="match status" value="1"/>
</dbReference>
<dbReference type="InterPro" id="IPR052019">
    <property type="entry name" value="F420H2_bilvrd_red/Heme_oxyg"/>
</dbReference>
<dbReference type="GO" id="GO:0016627">
    <property type="term" value="F:oxidoreductase activity, acting on the CH-CH group of donors"/>
    <property type="evidence" value="ECO:0007669"/>
    <property type="project" value="TreeGrafter"/>
</dbReference>
<dbReference type="PANTHER" id="PTHR35176">
    <property type="entry name" value="HEME OXYGENASE HI_0854-RELATED"/>
    <property type="match status" value="1"/>
</dbReference>
<name>A0A0A0K0D0_9MICO</name>
<dbReference type="NCBIfam" id="TIGR03618">
    <property type="entry name" value="Rv1155_F420"/>
    <property type="match status" value="1"/>
</dbReference>
<feature type="domain" description="Pyridoxamine 5'-phosphate oxidase N-terminal" evidence="2">
    <location>
        <begin position="8"/>
        <end position="125"/>
    </location>
</feature>
<dbReference type="Gene3D" id="2.30.110.10">
    <property type="entry name" value="Electron Transport, Fmn-binding Protein, Chain A"/>
    <property type="match status" value="1"/>
</dbReference>
<dbReference type="EMBL" id="AVPL01000005">
    <property type="protein sequence ID" value="KGN42439.1"/>
    <property type="molecule type" value="Genomic_DNA"/>
</dbReference>
<dbReference type="SUPFAM" id="SSF50475">
    <property type="entry name" value="FMN-binding split barrel"/>
    <property type="match status" value="1"/>
</dbReference>
<keyword evidence="4" id="KW-1185">Reference proteome</keyword>
<evidence type="ECO:0000313" key="3">
    <source>
        <dbReference type="EMBL" id="KGN42439.1"/>
    </source>
</evidence>
<organism evidence="3 4">
    <name type="scientific">Knoellia aerolata DSM 18566</name>
    <dbReference type="NCBI Taxonomy" id="1385519"/>
    <lineage>
        <taxon>Bacteria</taxon>
        <taxon>Bacillati</taxon>
        <taxon>Actinomycetota</taxon>
        <taxon>Actinomycetes</taxon>
        <taxon>Micrococcales</taxon>
        <taxon>Intrasporangiaceae</taxon>
        <taxon>Knoellia</taxon>
    </lineage>
</organism>
<gene>
    <name evidence="3" type="ORF">N801_17405</name>
</gene>
<dbReference type="InterPro" id="IPR011576">
    <property type="entry name" value="Pyridox_Oxase_N"/>
</dbReference>
<dbReference type="eggNOG" id="COG3871">
    <property type="taxonomic scope" value="Bacteria"/>
</dbReference>
<reference evidence="3 4" key="1">
    <citation type="submission" date="2013-08" db="EMBL/GenBank/DDBJ databases">
        <title>The genome sequence of Knoellia aerolata.</title>
        <authorList>
            <person name="Zhu W."/>
            <person name="Wang G."/>
        </authorList>
    </citation>
    <scope>NUCLEOTIDE SEQUENCE [LARGE SCALE GENOMIC DNA]</scope>
    <source>
        <strain evidence="3 4">DSM 18566</strain>
    </source>
</reference>
<sequence length="141" mass="15719">MALDPAGLPEAAVVFMTERHLATLTTLRRDGSPHVVPVGFTWDREERVARVIASRGSAKVVQARAGRRAALAQVEGRRWVTLEGTTRVLEDEVSVRDAEERYAVRYRRPRPNPERVVIVLDVDRVLGGSWPDPLPPSPYAT</sequence>
<accession>A0A0A0K0D0</accession>
<protein>
    <recommendedName>
        <fullName evidence="2">Pyridoxamine 5'-phosphate oxidase N-terminal domain-containing protein</fullName>
    </recommendedName>
</protein>
<dbReference type="InterPro" id="IPR012349">
    <property type="entry name" value="Split_barrel_FMN-bd"/>
</dbReference>
<dbReference type="AlphaFoldDB" id="A0A0A0K0D0"/>
<dbReference type="Proteomes" id="UP000030013">
    <property type="component" value="Unassembled WGS sequence"/>
</dbReference>
<keyword evidence="1" id="KW-0560">Oxidoreductase</keyword>
<dbReference type="OrthoDB" id="4551790at2"/>
<evidence type="ECO:0000313" key="4">
    <source>
        <dbReference type="Proteomes" id="UP000030013"/>
    </source>
</evidence>
<dbReference type="RefSeq" id="WP_084108125.1">
    <property type="nucleotide sequence ID" value="NZ_AVPL01000005.1"/>
</dbReference>
<comment type="caution">
    <text evidence="3">The sequence shown here is derived from an EMBL/GenBank/DDBJ whole genome shotgun (WGS) entry which is preliminary data.</text>
</comment>